<dbReference type="EMBL" id="MU070245">
    <property type="protein sequence ID" value="KAF5828793.1"/>
    <property type="molecule type" value="Genomic_DNA"/>
</dbReference>
<keyword evidence="4" id="KW-1185">Reference proteome</keyword>
<feature type="transmembrane region" description="Helical" evidence="2">
    <location>
        <begin position="163"/>
        <end position="183"/>
    </location>
</feature>
<keyword evidence="2" id="KW-1133">Transmembrane helix</keyword>
<dbReference type="Proteomes" id="UP000815325">
    <property type="component" value="Unassembled WGS sequence"/>
</dbReference>
<feature type="compositionally biased region" description="Low complexity" evidence="1">
    <location>
        <begin position="59"/>
        <end position="71"/>
    </location>
</feature>
<comment type="caution">
    <text evidence="3">The sequence shown here is derived from an EMBL/GenBank/DDBJ whole genome shotgun (WGS) entry which is preliminary data.</text>
</comment>
<dbReference type="PANTHER" id="PTHR46826:SF1">
    <property type="entry name" value="TVP38_TMEM64 FAMILY MEMBRANE PROTEIN YDJX"/>
    <property type="match status" value="1"/>
</dbReference>
<feature type="region of interest" description="Disordered" evidence="1">
    <location>
        <begin position="56"/>
        <end position="107"/>
    </location>
</feature>
<evidence type="ECO:0000256" key="1">
    <source>
        <dbReference type="SAM" id="MobiDB-lite"/>
    </source>
</evidence>
<accession>A0ABQ7G2H5</accession>
<evidence type="ECO:0000313" key="4">
    <source>
        <dbReference type="Proteomes" id="UP000815325"/>
    </source>
</evidence>
<dbReference type="PANTHER" id="PTHR46826">
    <property type="match status" value="1"/>
</dbReference>
<feature type="transmembrane region" description="Helical" evidence="2">
    <location>
        <begin position="189"/>
        <end position="217"/>
    </location>
</feature>
<keyword evidence="2" id="KW-0472">Membrane</keyword>
<dbReference type="InterPro" id="IPR053240">
    <property type="entry name" value="VTT_domain"/>
</dbReference>
<feature type="region of interest" description="Disordered" evidence="1">
    <location>
        <begin position="1"/>
        <end position="24"/>
    </location>
</feature>
<protein>
    <submittedName>
        <fullName evidence="3">Uncharacterized protein</fullName>
    </submittedName>
</protein>
<evidence type="ECO:0000256" key="2">
    <source>
        <dbReference type="SAM" id="Phobius"/>
    </source>
</evidence>
<feature type="transmembrane region" description="Helical" evidence="2">
    <location>
        <begin position="124"/>
        <end position="142"/>
    </location>
</feature>
<keyword evidence="2" id="KW-0812">Transmembrane</keyword>
<reference evidence="3" key="1">
    <citation type="submission" date="2017-08" db="EMBL/GenBank/DDBJ databases">
        <authorList>
            <person name="Polle J.E."/>
            <person name="Barry K."/>
            <person name="Cushman J."/>
            <person name="Schmutz J."/>
            <person name="Tran D."/>
            <person name="Hathwaick L.T."/>
            <person name="Yim W.C."/>
            <person name="Jenkins J."/>
            <person name="Mckie-Krisberg Z.M."/>
            <person name="Prochnik S."/>
            <person name="Lindquist E."/>
            <person name="Dockter R.B."/>
            <person name="Adam C."/>
            <person name="Molina H."/>
            <person name="Bunkerborg J."/>
            <person name="Jin E."/>
            <person name="Buchheim M."/>
            <person name="Magnuson J."/>
        </authorList>
    </citation>
    <scope>NUCLEOTIDE SEQUENCE</scope>
    <source>
        <strain evidence="3">CCAP 19/18</strain>
    </source>
</reference>
<organism evidence="3 4">
    <name type="scientific">Dunaliella salina</name>
    <name type="common">Green alga</name>
    <name type="synonym">Protococcus salinus</name>
    <dbReference type="NCBI Taxonomy" id="3046"/>
    <lineage>
        <taxon>Eukaryota</taxon>
        <taxon>Viridiplantae</taxon>
        <taxon>Chlorophyta</taxon>
        <taxon>core chlorophytes</taxon>
        <taxon>Chlorophyceae</taxon>
        <taxon>CS clade</taxon>
        <taxon>Chlamydomonadales</taxon>
        <taxon>Dunaliellaceae</taxon>
        <taxon>Dunaliella</taxon>
    </lineage>
</organism>
<gene>
    <name evidence="3" type="ORF">DUNSADRAFT_17072</name>
</gene>
<feature type="compositionally biased region" description="Acidic residues" evidence="1">
    <location>
        <begin position="97"/>
        <end position="106"/>
    </location>
</feature>
<proteinExistence type="predicted"/>
<sequence>MQTTPLDLTQRQQAHARASTSSSSCPLVHFTRLQAHHQRLTKRLWQQGPPLVCRAAPTQGQQQQQQEQPEQAVGVTDRESQGRHVPASRSPANEWPDVSDESDDEQNPLASILDEGEEGQSPQLAALTVLGLGLLVGGGYFFRDQIKDFLQYFIQSLRDMGPAGYVAYAVVYAVLELLALPAIPLTMTAGLVFGGIGGTVVVSIAATAAATVAFLIARYVARDKVR</sequence>
<name>A0ABQ7G2H5_DUNSA</name>
<evidence type="ECO:0000313" key="3">
    <source>
        <dbReference type="EMBL" id="KAF5828793.1"/>
    </source>
</evidence>